<protein>
    <submittedName>
        <fullName evidence="4">Endo--beta-xylanase</fullName>
    </submittedName>
</protein>
<evidence type="ECO:0000256" key="1">
    <source>
        <dbReference type="ARBA" id="ARBA00022857"/>
    </source>
</evidence>
<gene>
    <name evidence="4" type="ORF">Moror_14176</name>
</gene>
<dbReference type="Pfam" id="PF05368">
    <property type="entry name" value="NmrA"/>
    <property type="match status" value="1"/>
</dbReference>
<dbReference type="Proteomes" id="UP000017559">
    <property type="component" value="Unassembled WGS sequence"/>
</dbReference>
<keyword evidence="1" id="KW-0521">NADP</keyword>
<evidence type="ECO:0000313" key="4">
    <source>
        <dbReference type="EMBL" id="ESK94783.1"/>
    </source>
</evidence>
<accession>V2X6K0</accession>
<dbReference type="InterPro" id="IPR008030">
    <property type="entry name" value="NmrA-like"/>
</dbReference>
<reference evidence="4 5" key="1">
    <citation type="journal article" date="2014" name="BMC Genomics">
        <title>Genome and secretome analysis of the hemibiotrophic fungal pathogen, Moniliophthora roreri, which causes frosty pod rot disease of cacao: mechanisms of the biotrophic and necrotrophic phases.</title>
        <authorList>
            <person name="Meinhardt L.W."/>
            <person name="Costa G.G.L."/>
            <person name="Thomazella D.P.T."/>
            <person name="Teixeira P.J.P.L."/>
            <person name="Carazzolle M.F."/>
            <person name="Schuster S.C."/>
            <person name="Carlson J.E."/>
            <person name="Guiltinan M.J."/>
            <person name="Mieczkowski P."/>
            <person name="Farmer A."/>
            <person name="Ramaraj T."/>
            <person name="Crozier J."/>
            <person name="Davis R.E."/>
            <person name="Shao J."/>
            <person name="Melnick R.L."/>
            <person name="Pereira G.A.G."/>
            <person name="Bailey B.A."/>
        </authorList>
    </citation>
    <scope>NUCLEOTIDE SEQUENCE [LARGE SCALE GENOMIC DNA]</scope>
    <source>
        <strain evidence="4 5">MCA 2997</strain>
    </source>
</reference>
<evidence type="ECO:0000313" key="5">
    <source>
        <dbReference type="Proteomes" id="UP000017559"/>
    </source>
</evidence>
<dbReference type="GO" id="GO:0045493">
    <property type="term" value="P:xylan catabolic process"/>
    <property type="evidence" value="ECO:0007669"/>
    <property type="project" value="UniProtKB-KW"/>
</dbReference>
<dbReference type="HOGENOM" id="CLU_044876_6_1_1"/>
<dbReference type="InterPro" id="IPR051609">
    <property type="entry name" value="NmrA/Isoflavone_reductase-like"/>
</dbReference>
<dbReference type="OrthoDB" id="5283654at2759"/>
<dbReference type="EMBL" id="AWSO01000121">
    <property type="protein sequence ID" value="ESK94783.1"/>
    <property type="molecule type" value="Genomic_DNA"/>
</dbReference>
<comment type="caution">
    <text evidence="4">The sequence shown here is derived from an EMBL/GenBank/DDBJ whole genome shotgun (WGS) entry which is preliminary data.</text>
</comment>
<feature type="domain" description="NmrA-like" evidence="3">
    <location>
        <begin position="8"/>
        <end position="230"/>
    </location>
</feature>
<keyword evidence="2" id="KW-0560">Oxidoreductase</keyword>
<dbReference type="Gene3D" id="3.40.50.720">
    <property type="entry name" value="NAD(P)-binding Rossmann-like Domain"/>
    <property type="match status" value="1"/>
</dbReference>
<dbReference type="GO" id="GO:0016798">
    <property type="term" value="F:hydrolase activity, acting on glycosyl bonds"/>
    <property type="evidence" value="ECO:0007669"/>
    <property type="project" value="UniProtKB-KW"/>
</dbReference>
<dbReference type="InterPro" id="IPR036291">
    <property type="entry name" value="NAD(P)-bd_dom_sf"/>
</dbReference>
<dbReference type="PANTHER" id="PTHR47706:SF9">
    <property type="entry name" value="NMRA-LIKE DOMAIN-CONTAINING PROTEIN-RELATED"/>
    <property type="match status" value="1"/>
</dbReference>
<sequence>MSNYKSFALAGANGHIGKHILKAFLSVGINPLILTRKTSNTDTALPSSLTVAKVDIDNVEEIAEVLKKHGIEVVVSAIAGSAFDAQQKALADAAKEAGVKLFAPSEFGGVTEGANRAPNAHPTSPLVQKDRFAEYLKSKGLPWTRFFTGAFHGFVPWFGAVEENGKFNIAKGTNDVVFSATDEDDIGGFVAYVLTTLAPKDLEYRSFRISGEEITFETAGKRLGKEIEYVDKVPGSGPVAEVRNLLLGVVYSGQGTTRWDHEINGVRENANDNHVWAGHEWKKL</sequence>
<organism evidence="4 5">
    <name type="scientific">Moniliophthora roreri (strain MCA 2997)</name>
    <name type="common">Cocoa frosty pod rot fungus</name>
    <name type="synonym">Crinipellis roreri</name>
    <dbReference type="NCBI Taxonomy" id="1381753"/>
    <lineage>
        <taxon>Eukaryota</taxon>
        <taxon>Fungi</taxon>
        <taxon>Dikarya</taxon>
        <taxon>Basidiomycota</taxon>
        <taxon>Agaricomycotina</taxon>
        <taxon>Agaricomycetes</taxon>
        <taxon>Agaricomycetidae</taxon>
        <taxon>Agaricales</taxon>
        <taxon>Marasmiineae</taxon>
        <taxon>Marasmiaceae</taxon>
        <taxon>Moniliophthora</taxon>
    </lineage>
</organism>
<dbReference type="SUPFAM" id="SSF51735">
    <property type="entry name" value="NAD(P)-binding Rossmann-fold domains"/>
    <property type="match status" value="1"/>
</dbReference>
<dbReference type="GO" id="GO:0016491">
    <property type="term" value="F:oxidoreductase activity"/>
    <property type="evidence" value="ECO:0007669"/>
    <property type="project" value="UniProtKB-KW"/>
</dbReference>
<proteinExistence type="predicted"/>
<evidence type="ECO:0000259" key="3">
    <source>
        <dbReference type="Pfam" id="PF05368"/>
    </source>
</evidence>
<name>V2X6K0_MONRO</name>
<keyword evidence="5" id="KW-1185">Reference proteome</keyword>
<dbReference type="KEGG" id="mrr:Moror_14176"/>
<dbReference type="PANTHER" id="PTHR47706">
    <property type="entry name" value="NMRA-LIKE FAMILY PROTEIN"/>
    <property type="match status" value="1"/>
</dbReference>
<evidence type="ECO:0000256" key="2">
    <source>
        <dbReference type="ARBA" id="ARBA00023002"/>
    </source>
</evidence>
<dbReference type="AlphaFoldDB" id="V2X6K0"/>